<comment type="caution">
    <text evidence="3">The sequence shown here is derived from an EMBL/GenBank/DDBJ whole genome shotgun (WGS) entry which is preliminary data.</text>
</comment>
<dbReference type="Gene3D" id="3.40.50.10490">
    <property type="entry name" value="Glucose-6-phosphate isomerase like protein, domain 1"/>
    <property type="match status" value="1"/>
</dbReference>
<feature type="domain" description="SIS" evidence="2">
    <location>
        <begin position="27"/>
        <end position="157"/>
    </location>
</feature>
<sequence length="157" mass="16284">MTGFLMAREMAEQPVVLAAIASRAGELSEQIRRILPTRLDGISFVGRGSSDNAAVLGRYAAEIASGRPAGLAAPSLHTRYDAKVDYRGYLVVGLSQSGATPEVVTTCERLRESGAVVVAITNGKSSALAAVSHLVLLTDAGEELAVPATKTVTAEMA</sequence>
<dbReference type="InterPro" id="IPR035466">
    <property type="entry name" value="GlmS/AgaS_SIS"/>
</dbReference>
<dbReference type="AlphaFoldDB" id="T0ZT08"/>
<dbReference type="CDD" id="cd05008">
    <property type="entry name" value="SIS_GlmS_GlmD_1"/>
    <property type="match status" value="1"/>
</dbReference>
<dbReference type="Pfam" id="PF01380">
    <property type="entry name" value="SIS"/>
    <property type="match status" value="1"/>
</dbReference>
<dbReference type="InterPro" id="IPR046348">
    <property type="entry name" value="SIS_dom_sf"/>
</dbReference>
<dbReference type="PANTHER" id="PTHR10937">
    <property type="entry name" value="GLUCOSAMINE--FRUCTOSE-6-PHOSPHATE AMINOTRANSFERASE, ISOMERIZING"/>
    <property type="match status" value="1"/>
</dbReference>
<dbReference type="SUPFAM" id="SSF53697">
    <property type="entry name" value="SIS domain"/>
    <property type="match status" value="1"/>
</dbReference>
<name>T0ZT08_9ZZZZ</name>
<reference evidence="3" key="2">
    <citation type="journal article" date="2014" name="ISME J.">
        <title>Microbial stratification in low pH oxic and suboxic macroscopic growths along an acid mine drainage.</title>
        <authorList>
            <person name="Mendez-Garcia C."/>
            <person name="Mesa V."/>
            <person name="Sprenger R.R."/>
            <person name="Richter M."/>
            <person name="Diez M.S."/>
            <person name="Solano J."/>
            <person name="Bargiela R."/>
            <person name="Golyshina O.V."/>
            <person name="Manteca A."/>
            <person name="Ramos J.L."/>
            <person name="Gallego J.R."/>
            <person name="Llorente I."/>
            <person name="Martins Dos Santos V.A."/>
            <person name="Jensen O.N."/>
            <person name="Pelaez A.I."/>
            <person name="Sanchez J."/>
            <person name="Ferrer M."/>
        </authorList>
    </citation>
    <scope>NUCLEOTIDE SEQUENCE</scope>
</reference>
<accession>T0ZT08</accession>
<gene>
    <name evidence="3" type="ORF">B2A_08277</name>
</gene>
<reference evidence="3" key="1">
    <citation type="submission" date="2013-08" db="EMBL/GenBank/DDBJ databases">
        <authorList>
            <person name="Mendez C."/>
            <person name="Richter M."/>
            <person name="Ferrer M."/>
            <person name="Sanchez J."/>
        </authorList>
    </citation>
    <scope>NUCLEOTIDE SEQUENCE</scope>
</reference>
<dbReference type="GO" id="GO:0097367">
    <property type="term" value="F:carbohydrate derivative binding"/>
    <property type="evidence" value="ECO:0007669"/>
    <property type="project" value="InterPro"/>
</dbReference>
<protein>
    <submittedName>
        <fullName evidence="3">Glutamine--fructose-6-phosphate transaminase (Isomerizing)</fullName>
    </submittedName>
</protein>
<dbReference type="EMBL" id="AUZZ01005953">
    <property type="protein sequence ID" value="EQD47823.1"/>
    <property type="molecule type" value="Genomic_DNA"/>
</dbReference>
<evidence type="ECO:0000256" key="1">
    <source>
        <dbReference type="ARBA" id="ARBA00022737"/>
    </source>
</evidence>
<proteinExistence type="predicted"/>
<organism evidence="3">
    <name type="scientific">mine drainage metagenome</name>
    <dbReference type="NCBI Taxonomy" id="410659"/>
    <lineage>
        <taxon>unclassified sequences</taxon>
        <taxon>metagenomes</taxon>
        <taxon>ecological metagenomes</taxon>
    </lineage>
</organism>
<dbReference type="InterPro" id="IPR001347">
    <property type="entry name" value="SIS_dom"/>
</dbReference>
<evidence type="ECO:0000313" key="3">
    <source>
        <dbReference type="EMBL" id="EQD47823.1"/>
    </source>
</evidence>
<evidence type="ECO:0000259" key="2">
    <source>
        <dbReference type="PROSITE" id="PS51464"/>
    </source>
</evidence>
<dbReference type="PROSITE" id="PS51464">
    <property type="entry name" value="SIS"/>
    <property type="match status" value="1"/>
</dbReference>
<dbReference type="PANTHER" id="PTHR10937:SF8">
    <property type="entry name" value="AMINOTRANSFERASE-RELATED"/>
    <property type="match status" value="1"/>
</dbReference>
<keyword evidence="1" id="KW-0677">Repeat</keyword>
<feature type="non-terminal residue" evidence="3">
    <location>
        <position position="157"/>
    </location>
</feature>
<dbReference type="GO" id="GO:1901135">
    <property type="term" value="P:carbohydrate derivative metabolic process"/>
    <property type="evidence" value="ECO:0007669"/>
    <property type="project" value="InterPro"/>
</dbReference>